<organism evidence="2 3">
    <name type="scientific">Achlya hypogyna</name>
    <name type="common">Oomycete</name>
    <name type="synonym">Protoachlya hypogyna</name>
    <dbReference type="NCBI Taxonomy" id="1202772"/>
    <lineage>
        <taxon>Eukaryota</taxon>
        <taxon>Sar</taxon>
        <taxon>Stramenopiles</taxon>
        <taxon>Oomycota</taxon>
        <taxon>Saprolegniomycetes</taxon>
        <taxon>Saprolegniales</taxon>
        <taxon>Achlyaceae</taxon>
        <taxon>Achlya</taxon>
    </lineage>
</organism>
<feature type="transmembrane region" description="Helical" evidence="1">
    <location>
        <begin position="164"/>
        <end position="183"/>
    </location>
</feature>
<name>A0A1V9YT46_ACHHY</name>
<keyword evidence="1" id="KW-0472">Membrane</keyword>
<keyword evidence="3" id="KW-1185">Reference proteome</keyword>
<dbReference type="EMBL" id="JNBR01001109">
    <property type="protein sequence ID" value="OQR88743.1"/>
    <property type="molecule type" value="Genomic_DNA"/>
</dbReference>
<feature type="transmembrane region" description="Helical" evidence="1">
    <location>
        <begin position="112"/>
        <end position="134"/>
    </location>
</feature>
<proteinExistence type="predicted"/>
<gene>
    <name evidence="2" type="ORF">ACHHYP_06661</name>
</gene>
<protein>
    <submittedName>
        <fullName evidence="2">Uncharacterized protein</fullName>
    </submittedName>
</protein>
<evidence type="ECO:0000313" key="3">
    <source>
        <dbReference type="Proteomes" id="UP000243579"/>
    </source>
</evidence>
<dbReference type="AlphaFoldDB" id="A0A1V9YT46"/>
<comment type="caution">
    <text evidence="2">The sequence shown here is derived from an EMBL/GenBank/DDBJ whole genome shotgun (WGS) entry which is preliminary data.</text>
</comment>
<sequence length="312" mass="34488">MFWQCDSLMLTSSGILWLTAVYLIVLQCRFLRHSRICTVPVYMSKNVVGITVLAVAFYGNKKLQTLTTYLVQNSSYRNVSAMHAPAQLASIVGIMTGTLIQMWFNPRLVTQTGVIFVASVVNWLLVFILEAFVFPYQSTGIPSSCVIPSSTNCFVFEAIPHTCYGSAVVAATGVAVAIGAIYLHSRWTADSASSPNSLLRYFNTASFASVVTTLDGCTRENEWGYTSVDHGILLIKNMLQVSSTVVTRTCNLQYELVYELIPTTSLKSLYSRLVGSILVFHVKHDAMTHHSSYKLLHEMCLAERSPSTGYLS</sequence>
<accession>A0A1V9YT46</accession>
<evidence type="ECO:0000256" key="1">
    <source>
        <dbReference type="SAM" id="Phobius"/>
    </source>
</evidence>
<dbReference type="OrthoDB" id="75845at2759"/>
<feature type="transmembrane region" description="Helical" evidence="1">
    <location>
        <begin position="37"/>
        <end position="59"/>
    </location>
</feature>
<dbReference type="Proteomes" id="UP000243579">
    <property type="component" value="Unassembled WGS sequence"/>
</dbReference>
<keyword evidence="1" id="KW-0812">Transmembrane</keyword>
<reference evidence="2 3" key="1">
    <citation type="journal article" date="2014" name="Genome Biol. Evol.">
        <title>The secreted proteins of Achlya hypogyna and Thraustotheca clavata identify the ancestral oomycete secretome and reveal gene acquisitions by horizontal gene transfer.</title>
        <authorList>
            <person name="Misner I."/>
            <person name="Blouin N."/>
            <person name="Leonard G."/>
            <person name="Richards T.A."/>
            <person name="Lane C.E."/>
        </authorList>
    </citation>
    <scope>NUCLEOTIDE SEQUENCE [LARGE SCALE GENOMIC DNA]</scope>
    <source>
        <strain evidence="2 3">ATCC 48635</strain>
    </source>
</reference>
<keyword evidence="1" id="KW-1133">Transmembrane helix</keyword>
<evidence type="ECO:0000313" key="2">
    <source>
        <dbReference type="EMBL" id="OQR88743.1"/>
    </source>
</evidence>
<feature type="transmembrane region" description="Helical" evidence="1">
    <location>
        <begin position="6"/>
        <end position="25"/>
    </location>
</feature>